<feature type="region of interest" description="Disordered" evidence="1">
    <location>
        <begin position="1"/>
        <end position="33"/>
    </location>
</feature>
<sequence length="444" mass="47312">MLSVQIANTGMERLGVPTRTSLNSPTDDRGHISRRMRIVNRDITVRDASCGLSDRQTRNNNNNQHHGGCSFLSNSLNCNCKNNYNSDNSNQSSTKLKSSSSTSSTGSSSSNASSTSSTSSKAAVTRICPHHVTLPDSEYRYDRDLQIRAPYQVTIRNNPIMHKTTSNKCVSDVPKSYQFEQSNYSGISCNLGSSVYQQNNHFSNNQQPIIIQQPKSKQSVITKLFSRKSTNSGPASYSPKSPSPSLSSGSASSSSSSLCSAQTLPLAATITSTNCSLGRKQQQNSNEIITNTNNQINDQHSVVGCSIIPSLTTTSSSSLSALTSTTSLTLTASSSSSVAAVTTTAATAAVATEDNCKQQQFQQYLVGSTNSNSLSSTLHLLKSSSCNLSSSSMASLLEDNVAASSLSLPYSAPSIDCCYSQATNFPSSSSLARNSNDKENNHRI</sequence>
<protein>
    <submittedName>
        <fullName evidence="2">Uncharacterized protein</fullName>
    </submittedName>
</protein>
<name>T1GYI2_MEGSC</name>
<dbReference type="EMBL" id="CAQQ02174637">
    <property type="status" value="NOT_ANNOTATED_CDS"/>
    <property type="molecule type" value="Genomic_DNA"/>
</dbReference>
<dbReference type="EMBL" id="CAQQ02174638">
    <property type="status" value="NOT_ANNOTATED_CDS"/>
    <property type="molecule type" value="Genomic_DNA"/>
</dbReference>
<dbReference type="Proteomes" id="UP000015102">
    <property type="component" value="Unassembled WGS sequence"/>
</dbReference>
<organism evidence="2 3">
    <name type="scientific">Megaselia scalaris</name>
    <name type="common">Humpbacked fly</name>
    <name type="synonym">Phora scalaris</name>
    <dbReference type="NCBI Taxonomy" id="36166"/>
    <lineage>
        <taxon>Eukaryota</taxon>
        <taxon>Metazoa</taxon>
        <taxon>Ecdysozoa</taxon>
        <taxon>Arthropoda</taxon>
        <taxon>Hexapoda</taxon>
        <taxon>Insecta</taxon>
        <taxon>Pterygota</taxon>
        <taxon>Neoptera</taxon>
        <taxon>Endopterygota</taxon>
        <taxon>Diptera</taxon>
        <taxon>Brachycera</taxon>
        <taxon>Muscomorpha</taxon>
        <taxon>Platypezoidea</taxon>
        <taxon>Phoridae</taxon>
        <taxon>Megaseliini</taxon>
        <taxon>Megaselia</taxon>
    </lineage>
</organism>
<reference evidence="2" key="2">
    <citation type="submission" date="2015-06" db="UniProtKB">
        <authorList>
            <consortium name="EnsemblMetazoa"/>
        </authorList>
    </citation>
    <scope>IDENTIFICATION</scope>
</reference>
<dbReference type="EnsemblMetazoa" id="MESCA008910-RA">
    <property type="protein sequence ID" value="MESCA008910-PA"/>
    <property type="gene ID" value="MESCA008910"/>
</dbReference>
<dbReference type="EMBL" id="CAQQ02174639">
    <property type="status" value="NOT_ANNOTATED_CDS"/>
    <property type="molecule type" value="Genomic_DNA"/>
</dbReference>
<reference evidence="3" key="1">
    <citation type="submission" date="2013-02" db="EMBL/GenBank/DDBJ databases">
        <authorList>
            <person name="Hughes D."/>
        </authorList>
    </citation>
    <scope>NUCLEOTIDE SEQUENCE</scope>
    <source>
        <strain>Durham</strain>
        <strain evidence="3">NC isolate 2 -- Noor lab</strain>
    </source>
</reference>
<dbReference type="STRING" id="36166.T1GYI2"/>
<proteinExistence type="predicted"/>
<feature type="region of interest" description="Disordered" evidence="1">
    <location>
        <begin position="87"/>
        <end position="124"/>
    </location>
</feature>
<dbReference type="HOGENOM" id="CLU_617205_0_0_1"/>
<keyword evidence="3" id="KW-1185">Reference proteome</keyword>
<feature type="compositionally biased region" description="Low complexity" evidence="1">
    <location>
        <begin position="87"/>
        <end position="123"/>
    </location>
</feature>
<feature type="compositionally biased region" description="Low complexity" evidence="1">
    <location>
        <begin position="232"/>
        <end position="249"/>
    </location>
</feature>
<dbReference type="OMA" id="AGNNQQH"/>
<dbReference type="EMBL" id="CAQQ02174636">
    <property type="status" value="NOT_ANNOTATED_CDS"/>
    <property type="molecule type" value="Genomic_DNA"/>
</dbReference>
<evidence type="ECO:0000256" key="1">
    <source>
        <dbReference type="SAM" id="MobiDB-lite"/>
    </source>
</evidence>
<accession>T1GYI2</accession>
<evidence type="ECO:0000313" key="2">
    <source>
        <dbReference type="EnsemblMetazoa" id="MESCA008910-PA"/>
    </source>
</evidence>
<dbReference type="AlphaFoldDB" id="T1GYI2"/>
<evidence type="ECO:0000313" key="3">
    <source>
        <dbReference type="Proteomes" id="UP000015102"/>
    </source>
</evidence>
<feature type="region of interest" description="Disordered" evidence="1">
    <location>
        <begin position="227"/>
        <end position="249"/>
    </location>
</feature>